<dbReference type="Pfam" id="PF00173">
    <property type="entry name" value="Cyt-b5"/>
    <property type="match status" value="1"/>
</dbReference>
<dbReference type="Gene3D" id="3.10.120.10">
    <property type="entry name" value="Cytochrome b5-like heme/steroid binding domain"/>
    <property type="match status" value="1"/>
</dbReference>
<proteinExistence type="predicted"/>
<dbReference type="InterPro" id="IPR053100">
    <property type="entry name" value="Cytochrome_b5-related"/>
</dbReference>
<feature type="transmembrane region" description="Helical" evidence="4">
    <location>
        <begin position="213"/>
        <end position="233"/>
    </location>
</feature>
<gene>
    <name evidence="6" type="ORF">ACHAW5_008649</name>
</gene>
<accession>A0ABD3MSH9</accession>
<keyword evidence="1" id="KW-0349">Heme</keyword>
<evidence type="ECO:0000256" key="3">
    <source>
        <dbReference type="ARBA" id="ARBA00023004"/>
    </source>
</evidence>
<keyword evidence="7" id="KW-1185">Reference proteome</keyword>
<evidence type="ECO:0000313" key="7">
    <source>
        <dbReference type="Proteomes" id="UP001530315"/>
    </source>
</evidence>
<evidence type="ECO:0000256" key="4">
    <source>
        <dbReference type="SAM" id="Phobius"/>
    </source>
</evidence>
<dbReference type="PANTHER" id="PTHR16740">
    <property type="entry name" value="CYTOCHROME B5-RELATED PROTEIN-RELATED"/>
    <property type="match status" value="1"/>
</dbReference>
<keyword evidence="2" id="KW-0479">Metal-binding</keyword>
<evidence type="ECO:0000259" key="5">
    <source>
        <dbReference type="Pfam" id="PF00173"/>
    </source>
</evidence>
<feature type="transmembrane region" description="Helical" evidence="4">
    <location>
        <begin position="188"/>
        <end position="207"/>
    </location>
</feature>
<evidence type="ECO:0000313" key="6">
    <source>
        <dbReference type="EMBL" id="KAL3766412.1"/>
    </source>
</evidence>
<keyword evidence="4" id="KW-1133">Transmembrane helix</keyword>
<comment type="caution">
    <text evidence="6">The sequence shown here is derived from an EMBL/GenBank/DDBJ whole genome shotgun (WGS) entry which is preliminary data.</text>
</comment>
<dbReference type="InterPro" id="IPR018506">
    <property type="entry name" value="Cyt_B5_heme-BS"/>
</dbReference>
<protein>
    <recommendedName>
        <fullName evidence="5">Cytochrome b5 heme-binding domain-containing protein</fullName>
    </recommendedName>
</protein>
<sequence length="265" mass="29858">MATETAVLRRRVTNARGRESEKNVVSVTDHGVENAVTADAIPTTTTMEPEPRARFSSGVAFYPPSDRFWRIGGKWYDFADFLPIHPGGADVLRMARDRFDDATFVFESHHADYKRARAIIRKYEVDVSVVRASGLSRRPRALVDGADRPETATPRLLDDVAFYSVMRRRVTKYLSSVGCPRGGPTSQCVALFWTSFVSWSGCYLWLLSSGSPVAAVCLGFTAAWLGAFGHNWVHHPRYRLWARLSLDTIGFSSDAWFREHNLQHQ</sequence>
<feature type="domain" description="Cytochrome b5 heme-binding" evidence="5">
    <location>
        <begin position="65"/>
        <end position="125"/>
    </location>
</feature>
<dbReference type="AlphaFoldDB" id="A0ABD3MSH9"/>
<dbReference type="SUPFAM" id="SSF55856">
    <property type="entry name" value="Cytochrome b5-like heme/steroid binding domain"/>
    <property type="match status" value="1"/>
</dbReference>
<organism evidence="6 7">
    <name type="scientific">Stephanodiscus triporus</name>
    <dbReference type="NCBI Taxonomy" id="2934178"/>
    <lineage>
        <taxon>Eukaryota</taxon>
        <taxon>Sar</taxon>
        <taxon>Stramenopiles</taxon>
        <taxon>Ochrophyta</taxon>
        <taxon>Bacillariophyta</taxon>
        <taxon>Coscinodiscophyceae</taxon>
        <taxon>Thalassiosirophycidae</taxon>
        <taxon>Stephanodiscales</taxon>
        <taxon>Stephanodiscaceae</taxon>
        <taxon>Stephanodiscus</taxon>
    </lineage>
</organism>
<evidence type="ECO:0000256" key="2">
    <source>
        <dbReference type="ARBA" id="ARBA00022723"/>
    </source>
</evidence>
<dbReference type="EMBL" id="JALLAZ020001730">
    <property type="protein sequence ID" value="KAL3766412.1"/>
    <property type="molecule type" value="Genomic_DNA"/>
</dbReference>
<name>A0ABD3MSH9_9STRA</name>
<dbReference type="InterPro" id="IPR036400">
    <property type="entry name" value="Cyt_B5-like_heme/steroid_sf"/>
</dbReference>
<keyword evidence="3" id="KW-0408">Iron</keyword>
<dbReference type="InterPro" id="IPR001199">
    <property type="entry name" value="Cyt_B5-like_heme/steroid-bd"/>
</dbReference>
<dbReference type="GO" id="GO:0046872">
    <property type="term" value="F:metal ion binding"/>
    <property type="evidence" value="ECO:0007669"/>
    <property type="project" value="UniProtKB-KW"/>
</dbReference>
<keyword evidence="4" id="KW-0472">Membrane</keyword>
<evidence type="ECO:0000256" key="1">
    <source>
        <dbReference type="ARBA" id="ARBA00022617"/>
    </source>
</evidence>
<dbReference type="PROSITE" id="PS00191">
    <property type="entry name" value="CYTOCHROME_B5_1"/>
    <property type="match status" value="1"/>
</dbReference>
<keyword evidence="4" id="KW-0812">Transmembrane</keyword>
<reference evidence="6 7" key="1">
    <citation type="submission" date="2024-10" db="EMBL/GenBank/DDBJ databases">
        <title>Updated reference genomes for cyclostephanoid diatoms.</title>
        <authorList>
            <person name="Roberts W.R."/>
            <person name="Alverson A.J."/>
        </authorList>
    </citation>
    <scope>NUCLEOTIDE SEQUENCE [LARGE SCALE GENOMIC DNA]</scope>
    <source>
        <strain evidence="6 7">AJA276-08</strain>
    </source>
</reference>
<dbReference type="Proteomes" id="UP001530315">
    <property type="component" value="Unassembled WGS sequence"/>
</dbReference>
<dbReference type="PANTHER" id="PTHR16740:SF1">
    <property type="entry name" value="CYTOCHROME B5-RELATED PROTEIN-RELATED"/>
    <property type="match status" value="1"/>
</dbReference>